<dbReference type="EMBL" id="JANPWB010000010">
    <property type="protein sequence ID" value="KAJ1134974.1"/>
    <property type="molecule type" value="Genomic_DNA"/>
</dbReference>
<keyword evidence="3" id="KW-1185">Reference proteome</keyword>
<feature type="compositionally biased region" description="Polar residues" evidence="1">
    <location>
        <begin position="109"/>
        <end position="122"/>
    </location>
</feature>
<reference evidence="2" key="1">
    <citation type="journal article" date="2022" name="bioRxiv">
        <title>Sequencing and chromosome-scale assembly of the giantPleurodeles waltlgenome.</title>
        <authorList>
            <person name="Brown T."/>
            <person name="Elewa A."/>
            <person name="Iarovenko S."/>
            <person name="Subramanian E."/>
            <person name="Araus A.J."/>
            <person name="Petzold A."/>
            <person name="Susuki M."/>
            <person name="Suzuki K.-i.T."/>
            <person name="Hayashi T."/>
            <person name="Toyoda A."/>
            <person name="Oliveira C."/>
            <person name="Osipova E."/>
            <person name="Leigh N.D."/>
            <person name="Simon A."/>
            <person name="Yun M.H."/>
        </authorList>
    </citation>
    <scope>NUCLEOTIDE SEQUENCE</scope>
    <source>
        <strain evidence="2">20211129_DDA</strain>
        <tissue evidence="2">Liver</tissue>
    </source>
</reference>
<feature type="region of interest" description="Disordered" evidence="1">
    <location>
        <begin position="108"/>
        <end position="138"/>
    </location>
</feature>
<sequence length="138" mass="14784">MTGTSGMRKTRNSDVLSTAGGGETNDGKRVAQLVDLVGFGLSAPTVLSDPGRIREGNSHVQKREEKDIKGPRGPGIKVEGNKLTCPICGSWRVLKRGTPPGLEKALRARTTSLQWAPQQPSTRADKPKSQHSKSQNKG</sequence>
<feature type="compositionally biased region" description="Basic residues" evidence="1">
    <location>
        <begin position="129"/>
        <end position="138"/>
    </location>
</feature>
<feature type="region of interest" description="Disordered" evidence="1">
    <location>
        <begin position="1"/>
        <end position="27"/>
    </location>
</feature>
<dbReference type="Proteomes" id="UP001066276">
    <property type="component" value="Chromosome 6"/>
</dbReference>
<organism evidence="2 3">
    <name type="scientific">Pleurodeles waltl</name>
    <name type="common">Iberian ribbed newt</name>
    <dbReference type="NCBI Taxonomy" id="8319"/>
    <lineage>
        <taxon>Eukaryota</taxon>
        <taxon>Metazoa</taxon>
        <taxon>Chordata</taxon>
        <taxon>Craniata</taxon>
        <taxon>Vertebrata</taxon>
        <taxon>Euteleostomi</taxon>
        <taxon>Amphibia</taxon>
        <taxon>Batrachia</taxon>
        <taxon>Caudata</taxon>
        <taxon>Salamandroidea</taxon>
        <taxon>Salamandridae</taxon>
        <taxon>Pleurodelinae</taxon>
        <taxon>Pleurodeles</taxon>
    </lineage>
</organism>
<evidence type="ECO:0000313" key="2">
    <source>
        <dbReference type="EMBL" id="KAJ1134974.1"/>
    </source>
</evidence>
<gene>
    <name evidence="2" type="ORF">NDU88_001420</name>
</gene>
<feature type="compositionally biased region" description="Basic and acidic residues" evidence="1">
    <location>
        <begin position="51"/>
        <end position="70"/>
    </location>
</feature>
<proteinExistence type="predicted"/>
<protein>
    <submittedName>
        <fullName evidence="2">Uncharacterized protein</fullName>
    </submittedName>
</protein>
<comment type="caution">
    <text evidence="2">The sequence shown here is derived from an EMBL/GenBank/DDBJ whole genome shotgun (WGS) entry which is preliminary data.</text>
</comment>
<dbReference type="AlphaFoldDB" id="A0AAV7Q712"/>
<name>A0AAV7Q712_PLEWA</name>
<feature type="region of interest" description="Disordered" evidence="1">
    <location>
        <begin position="44"/>
        <end position="81"/>
    </location>
</feature>
<accession>A0AAV7Q712</accession>
<evidence type="ECO:0000256" key="1">
    <source>
        <dbReference type="SAM" id="MobiDB-lite"/>
    </source>
</evidence>
<evidence type="ECO:0000313" key="3">
    <source>
        <dbReference type="Proteomes" id="UP001066276"/>
    </source>
</evidence>